<dbReference type="Gene3D" id="3.30.70.270">
    <property type="match status" value="1"/>
</dbReference>
<gene>
    <name evidence="3" type="ORF">tinsulaeT_31930</name>
</gene>
<dbReference type="EC" id="2.7.7.65" evidence="1"/>
<dbReference type="EMBL" id="BSST01000001">
    <property type="protein sequence ID" value="GLX79853.1"/>
    <property type="molecule type" value="Genomic_DNA"/>
</dbReference>
<accession>A0ABQ6GV93</accession>
<comment type="caution">
    <text evidence="3">The sequence shown here is derived from an EMBL/GenBank/DDBJ whole genome shotgun (WGS) entry which is preliminary data.</text>
</comment>
<evidence type="ECO:0000256" key="1">
    <source>
        <dbReference type="ARBA" id="ARBA00012528"/>
    </source>
</evidence>
<evidence type="ECO:0000313" key="4">
    <source>
        <dbReference type="Proteomes" id="UP001157186"/>
    </source>
</evidence>
<dbReference type="InterPro" id="IPR043128">
    <property type="entry name" value="Rev_trsase/Diguanyl_cyclase"/>
</dbReference>
<evidence type="ECO:0000313" key="3">
    <source>
        <dbReference type="EMBL" id="GLX79853.1"/>
    </source>
</evidence>
<dbReference type="InterPro" id="IPR000160">
    <property type="entry name" value="GGDEF_dom"/>
</dbReference>
<organism evidence="3 4">
    <name type="scientific">Thalassotalea insulae</name>
    <dbReference type="NCBI Taxonomy" id="2056778"/>
    <lineage>
        <taxon>Bacteria</taxon>
        <taxon>Pseudomonadati</taxon>
        <taxon>Pseudomonadota</taxon>
        <taxon>Gammaproteobacteria</taxon>
        <taxon>Alteromonadales</taxon>
        <taxon>Colwelliaceae</taxon>
        <taxon>Thalassotalea</taxon>
    </lineage>
</organism>
<protein>
    <recommendedName>
        <fullName evidence="1">diguanylate cyclase</fullName>
        <ecNumber evidence="1">2.7.7.65</ecNumber>
    </recommendedName>
</protein>
<dbReference type="Proteomes" id="UP001157186">
    <property type="component" value="Unassembled WGS sequence"/>
</dbReference>
<dbReference type="CDD" id="cd01949">
    <property type="entry name" value="GGDEF"/>
    <property type="match status" value="1"/>
</dbReference>
<name>A0ABQ6GV93_9GAMM</name>
<keyword evidence="4" id="KW-1185">Reference proteome</keyword>
<dbReference type="SUPFAM" id="SSF55073">
    <property type="entry name" value="Nucleotide cyclase"/>
    <property type="match status" value="1"/>
</dbReference>
<dbReference type="SMART" id="SM00267">
    <property type="entry name" value="GGDEF"/>
    <property type="match status" value="1"/>
</dbReference>
<feature type="domain" description="GGDEF" evidence="2">
    <location>
        <begin position="169"/>
        <end position="296"/>
    </location>
</feature>
<dbReference type="InterPro" id="IPR050469">
    <property type="entry name" value="Diguanylate_Cyclase"/>
</dbReference>
<proteinExistence type="predicted"/>
<dbReference type="NCBIfam" id="TIGR00254">
    <property type="entry name" value="GGDEF"/>
    <property type="match status" value="1"/>
</dbReference>
<dbReference type="RefSeq" id="WP_284245796.1">
    <property type="nucleotide sequence ID" value="NZ_BSST01000001.1"/>
</dbReference>
<dbReference type="PANTHER" id="PTHR45138:SF6">
    <property type="entry name" value="DIGUANYLATE CYCLASE DGCN"/>
    <property type="match status" value="1"/>
</dbReference>
<dbReference type="PROSITE" id="PS50887">
    <property type="entry name" value="GGDEF"/>
    <property type="match status" value="1"/>
</dbReference>
<dbReference type="PANTHER" id="PTHR45138">
    <property type="entry name" value="REGULATORY COMPONENTS OF SENSORY TRANSDUCTION SYSTEM"/>
    <property type="match status" value="1"/>
</dbReference>
<evidence type="ECO:0000259" key="2">
    <source>
        <dbReference type="PROSITE" id="PS50887"/>
    </source>
</evidence>
<reference evidence="3 4" key="1">
    <citation type="submission" date="2023-03" db="EMBL/GenBank/DDBJ databases">
        <title>Draft genome sequence of Thalassotalea insulae KCTC 62186T.</title>
        <authorList>
            <person name="Sawabe T."/>
        </authorList>
    </citation>
    <scope>NUCLEOTIDE SEQUENCE [LARGE SCALE GENOMIC DNA]</scope>
    <source>
        <strain evidence="3 4">KCTC 62186</strain>
    </source>
</reference>
<dbReference type="Pfam" id="PF00990">
    <property type="entry name" value="GGDEF"/>
    <property type="match status" value="1"/>
</dbReference>
<sequence length="296" mass="33663">MQTLNLVENTSVDFNAFRVFDTQDHQDNYRKLALSEQLQTSLELNVLLNIFALEAAKYVDFSGLYFKQAEISAAARGSKAGKKERRYELKINNHYVGTLTYALNAPISISNNKVIKQLHQVLLHPLNNAIKYQKAMQLALQDGLTGLGNRRYFDQQLKRAMHHANRQHSKVGMIVCDLNKFKTINDTYGHKIGDDILLHFADALRASVRDSDSLFRFGGDEFVVLVEDANENSLLVIEERIHQAINACCLLSKYQVSCSLGASLMNRADSEQSFFERTDQLLYQNKISENRTLNIV</sequence>
<dbReference type="InterPro" id="IPR029787">
    <property type="entry name" value="Nucleotide_cyclase"/>
</dbReference>